<dbReference type="CDD" id="cd05325">
    <property type="entry name" value="carb_red_sniffer_like_SDR_c"/>
    <property type="match status" value="1"/>
</dbReference>
<dbReference type="PANTHER" id="PTHR43544">
    <property type="entry name" value="SHORT-CHAIN DEHYDROGENASE/REDUCTASE"/>
    <property type="match status" value="1"/>
</dbReference>
<dbReference type="InterPro" id="IPR051468">
    <property type="entry name" value="Fungal_SecMetab_SDRs"/>
</dbReference>
<evidence type="ECO:0000256" key="2">
    <source>
        <dbReference type="ARBA" id="ARBA00023002"/>
    </source>
</evidence>
<dbReference type="GO" id="GO:0005737">
    <property type="term" value="C:cytoplasm"/>
    <property type="evidence" value="ECO:0007669"/>
    <property type="project" value="TreeGrafter"/>
</dbReference>
<accession>A0A6B2FYT2</accession>
<proteinExistence type="inferred from homology"/>
<dbReference type="EMBL" id="GHBR01001746">
    <property type="protein sequence ID" value="NDJ96864.1"/>
    <property type="molecule type" value="Transcribed_RNA"/>
</dbReference>
<dbReference type="Gene3D" id="3.40.50.720">
    <property type="entry name" value="NAD(P)-binding Rossmann-like Domain"/>
    <property type="match status" value="1"/>
</dbReference>
<dbReference type="SUPFAM" id="SSF51735">
    <property type="entry name" value="NAD(P)-binding Rossmann-fold domains"/>
    <property type="match status" value="1"/>
</dbReference>
<reference evidence="4" key="1">
    <citation type="submission" date="2018-11" db="EMBL/GenBank/DDBJ databases">
        <title>Myxobolus squamalis genome and transcriptome.</title>
        <authorList>
            <person name="Yahalomi D."/>
            <person name="Atkinson S.D."/>
            <person name="Neuhof M."/>
            <person name="Chang E.S."/>
            <person name="Philippe H."/>
            <person name="Cartwright P."/>
            <person name="Bartholomew J.L."/>
            <person name="Huchon D."/>
        </authorList>
    </citation>
    <scope>NUCLEOTIDE SEQUENCE</scope>
    <source>
        <strain evidence="4">71B08</strain>
        <tissue evidence="4">Whole</tissue>
    </source>
</reference>
<dbReference type="PRINTS" id="PR00080">
    <property type="entry name" value="SDRFAMILY"/>
</dbReference>
<keyword evidence="2" id="KW-0560">Oxidoreductase</keyword>
<dbReference type="PRINTS" id="PR00081">
    <property type="entry name" value="GDHRDH"/>
</dbReference>
<evidence type="ECO:0000256" key="3">
    <source>
        <dbReference type="RuleBase" id="RU000363"/>
    </source>
</evidence>
<evidence type="ECO:0000256" key="1">
    <source>
        <dbReference type="ARBA" id="ARBA00022857"/>
    </source>
</evidence>
<comment type="similarity">
    <text evidence="3">Belongs to the short-chain dehydrogenases/reductases (SDR) family.</text>
</comment>
<keyword evidence="1" id="KW-0521">NADP</keyword>
<dbReference type="AlphaFoldDB" id="A0A6B2FYT2"/>
<dbReference type="GO" id="GO:0016491">
    <property type="term" value="F:oxidoreductase activity"/>
    <property type="evidence" value="ECO:0007669"/>
    <property type="project" value="UniProtKB-KW"/>
</dbReference>
<dbReference type="Pfam" id="PF00106">
    <property type="entry name" value="adh_short"/>
    <property type="match status" value="1"/>
</dbReference>
<dbReference type="InterPro" id="IPR036291">
    <property type="entry name" value="NAD(P)-bd_dom_sf"/>
</dbReference>
<dbReference type="InterPro" id="IPR002347">
    <property type="entry name" value="SDR_fam"/>
</dbReference>
<organism evidence="4">
    <name type="scientific">Myxobolus squamalis</name>
    <name type="common">Myxosporean</name>
    <dbReference type="NCBI Taxonomy" id="59785"/>
    <lineage>
        <taxon>Eukaryota</taxon>
        <taxon>Metazoa</taxon>
        <taxon>Cnidaria</taxon>
        <taxon>Myxozoa</taxon>
        <taxon>Myxosporea</taxon>
        <taxon>Bivalvulida</taxon>
        <taxon>Platysporina</taxon>
        <taxon>Myxobolidae</taxon>
        <taxon>Myxobolus</taxon>
    </lineage>
</organism>
<dbReference type="PANTHER" id="PTHR43544:SF7">
    <property type="entry name" value="NADB-LER2"/>
    <property type="match status" value="1"/>
</dbReference>
<protein>
    <submittedName>
        <fullName evidence="4">Putative oxidoreductase C66306c (Trinotate prediction)</fullName>
    </submittedName>
</protein>
<sequence length="262" mass="29063">MSCCNDNTGAKNFLITGANRGLGLGLVREILKNCCQSKVFATVRDLHDCKDLKDLAIQYKNLHILKLDITSQLDIDQLVKELESVLKDEGLQYLINNAGVLTRVDPNKGVQFGIPPNIFGESEESFMETYRVNVVGPFLLSRKLIPLLTKGASKNHNLDHSVIFNMGSFLGSNTLNKDGGYFSYRASKAAFHMLTKSFSIELQEHKIMAIVISPGWVKTRMGGEGAQIEVDQSVQGMLKVLRNITLKDNGTHIDYTGKVIPF</sequence>
<name>A0A6B2FYT2_MYXSQ</name>
<evidence type="ECO:0000313" key="4">
    <source>
        <dbReference type="EMBL" id="NDJ96864.1"/>
    </source>
</evidence>